<accession>A0ABQ5K0Q7</accession>
<feature type="compositionally biased region" description="Basic and acidic residues" evidence="1">
    <location>
        <begin position="681"/>
        <end position="690"/>
    </location>
</feature>
<feature type="region of interest" description="Disordered" evidence="1">
    <location>
        <begin position="399"/>
        <end position="424"/>
    </location>
</feature>
<evidence type="ECO:0000313" key="3">
    <source>
        <dbReference type="Proteomes" id="UP001057375"/>
    </source>
</evidence>
<dbReference type="Proteomes" id="UP001057375">
    <property type="component" value="Unassembled WGS sequence"/>
</dbReference>
<name>A0ABQ5K0Q7_9EUKA</name>
<dbReference type="InterPro" id="IPR028938">
    <property type="entry name" value="Rsf1-like"/>
</dbReference>
<feature type="compositionally biased region" description="Low complexity" evidence="1">
    <location>
        <begin position="399"/>
        <end position="410"/>
    </location>
</feature>
<gene>
    <name evidence="2" type="ORF">ADUPG1_012800</name>
</gene>
<feature type="compositionally biased region" description="Basic and acidic residues" evidence="1">
    <location>
        <begin position="1186"/>
        <end position="1214"/>
    </location>
</feature>
<feature type="region of interest" description="Disordered" evidence="1">
    <location>
        <begin position="1186"/>
        <end position="1292"/>
    </location>
</feature>
<feature type="compositionally biased region" description="Basic and acidic residues" evidence="1">
    <location>
        <begin position="140"/>
        <end position="151"/>
    </location>
</feature>
<dbReference type="PANTHER" id="PTHR14296">
    <property type="entry name" value="REMODELING AND SPACING FACTOR 1"/>
    <property type="match status" value="1"/>
</dbReference>
<feature type="region of interest" description="Disordered" evidence="1">
    <location>
        <begin position="134"/>
        <end position="154"/>
    </location>
</feature>
<protein>
    <submittedName>
        <fullName evidence="2">Uncharacterized protein</fullName>
    </submittedName>
</protein>
<feature type="compositionally biased region" description="Acidic residues" evidence="1">
    <location>
        <begin position="1215"/>
        <end position="1237"/>
    </location>
</feature>
<evidence type="ECO:0000256" key="1">
    <source>
        <dbReference type="SAM" id="MobiDB-lite"/>
    </source>
</evidence>
<feature type="region of interest" description="Disordered" evidence="1">
    <location>
        <begin position="1375"/>
        <end position="1400"/>
    </location>
</feature>
<feature type="region of interest" description="Disordered" evidence="1">
    <location>
        <begin position="443"/>
        <end position="467"/>
    </location>
</feature>
<feature type="compositionally biased region" description="Basic residues" evidence="1">
    <location>
        <begin position="854"/>
        <end position="865"/>
    </location>
</feature>
<feature type="compositionally biased region" description="Low complexity" evidence="1">
    <location>
        <begin position="1375"/>
        <end position="1389"/>
    </location>
</feature>
<sequence>MYTYTYEPSAQLETTLKSTNPIICPRSNADIFIEKAQLIDEQLFLKRFKKEEKQYNRQIIDSLLGILDDQLTIQGDIGCLPLIVINSASKTLYQDFSENIKLINPNIRSTIINSGISHSDLMKDDQFTSIFSSSDASSSKLHDNPNEKDGKFLSSISGPMIIEYSESSDESHDNSQPSSTPPLFIDKSLASPDSITHRFHSLASPLPKHFLFLTKASHIDSEVLSSMLVSLHDLDVSIKRVCVVCYASYSSASFLASLPSHVHKKCSVVPLTIYPSSSSVHAFSASLSSSLFLPSPSLFSSIMCRAKQEFPKAISLASKLFASIPSSSSPKQKTTHPFIAPFSMNRLSLRKMDSKNRIELMRLFISLNSHTELSRQRVKRGVFEESVIGKSIRITQEESLLNNNNRNNNKNNKKSSKSNMLNGNISKSSTVISTISQPVTVRSVTGKRRFSSSSSSSLVSPSSTLSTLSDDSQYHHHTAVHPIRPILSFPPLLHHIVSLSPPSDSLSQRLTASSLDCEKKQVRHTLAQYITAFQRTKKASSSSSSPLASFLLTLPPTKFFSFLSSLLSLGCISRFSIQSMWRIITCLSASVAVWENAGRKPGTIIDCPREGEKVCASIFIPLEQYDEDDEDCENSEDLADVTQNMSISEEKEEEEEKKEKKRGRGRGRKKAQIDISPSKNSDGKVKKNTKDLKEAKKIKTKLVVRKSKSKSKLEKFNITNIYKSAIFGFDEEMESHIKSWFNLLTNEDAEKILKIVLRECVILLERVFHSDNELFQHSPISQDEEKKLSIIVESIFRNDKNILVSFIKKNPLLPLDSNDLFVFDLLQPIVYSSIFSTTADTVFKNLIKVVKKKRKKTERKKRKKEKTQNMSISEEKEEEEEKKEKKRGRGRGRKKAQIDISPSKNSDGKVKKNTKDLKEAKKIKTKLVVRKSKSKSKLEKFNITNIYKSAIFGFDEEMESHIKSWFNLLTNEDAEKILKIVLRECVILLERVFHSDNELFQHSPISQDEEKKLSIIVESIFRNDKNILVSFIKKNPLLPLDSNDLFVFDLLQPIVYSSIFSTTADTVFKSSNSSLLLRSDSKNRFDKSCEKEEEEDGEEEEEEREDIDNIFEHKDYDLDMSGHIFDDKMLGKAKEEEEGKGRTTIESQFKPLSAVLPDLSNINDNSIFRDDSGNEKFLKTIEMKIEEHSKIEEKELEDLRNDGKGSKEEEKRKEEEEEEEDEEGEEEEDEEGEEEKDDGASAAVQLLLCGRRRNTGRKATKTTKTTKGRKIRKSQASKSQKKGKTSDNKNSEAKQSTFLKYDFTTSKRLSQGFVSGGDSIMKKNVPKPFPIPMSVVLMDRKQQYEVLLCLIDSFTIGKDSKFSNLFLEYPEISSQDNSASHSSSCSKFSDNPEKKIKKSSSIPHHPILPFLSDDTLGLLKSSPVDEFESFVAQSQPLIGGGNLFFSSVFMTYNQCIPFMFPHVFHNSYKAIYGFSEKQLSIPAICRSPSYYSIMKAAAQTLPSSKNLRFESWYSKFKKEEAGRNPVSSKESNPQNKSTSANNFVSAASLLEDAGIIKIKGSSAETVVK</sequence>
<feature type="region of interest" description="Disordered" evidence="1">
    <location>
        <begin position="854"/>
        <end position="915"/>
    </location>
</feature>
<feature type="compositionally biased region" description="Low complexity" evidence="1">
    <location>
        <begin position="451"/>
        <end position="467"/>
    </location>
</feature>
<feature type="region of interest" description="Disordered" evidence="1">
    <location>
        <begin position="640"/>
        <end position="690"/>
    </location>
</feature>
<feature type="compositionally biased region" description="Basic and acidic residues" evidence="1">
    <location>
        <begin position="906"/>
        <end position="915"/>
    </location>
</feature>
<keyword evidence="3" id="KW-1185">Reference proteome</keyword>
<evidence type="ECO:0000313" key="2">
    <source>
        <dbReference type="EMBL" id="GKT24647.1"/>
    </source>
</evidence>
<feature type="region of interest" description="Disordered" evidence="1">
    <location>
        <begin position="1086"/>
        <end position="1105"/>
    </location>
</feature>
<reference evidence="2" key="1">
    <citation type="submission" date="2022-03" db="EMBL/GenBank/DDBJ databases">
        <title>Draft genome sequence of Aduncisulcus paluster, a free-living microaerophilic Fornicata.</title>
        <authorList>
            <person name="Yuyama I."/>
            <person name="Kume K."/>
            <person name="Tamura T."/>
            <person name="Inagaki Y."/>
            <person name="Hashimoto T."/>
        </authorList>
    </citation>
    <scope>NUCLEOTIDE SEQUENCE</scope>
    <source>
        <strain evidence="2">NY0171</strain>
    </source>
</reference>
<feature type="compositionally biased region" description="Acidic residues" evidence="1">
    <location>
        <begin position="1091"/>
        <end position="1105"/>
    </location>
</feature>
<dbReference type="PANTHER" id="PTHR14296:SF3">
    <property type="entry name" value="DIKAR, ISOFORM F"/>
    <property type="match status" value="1"/>
</dbReference>
<feature type="compositionally biased region" description="Basic residues" evidence="1">
    <location>
        <begin position="884"/>
        <end position="895"/>
    </location>
</feature>
<dbReference type="EMBL" id="BQXS01012536">
    <property type="protein sequence ID" value="GKT24647.1"/>
    <property type="molecule type" value="Genomic_DNA"/>
</dbReference>
<feature type="compositionally biased region" description="Basic residues" evidence="1">
    <location>
        <begin position="659"/>
        <end position="670"/>
    </location>
</feature>
<feature type="compositionally biased region" description="Basic residues" evidence="1">
    <location>
        <begin position="1250"/>
        <end position="1283"/>
    </location>
</feature>
<comment type="caution">
    <text evidence="2">The sequence shown here is derived from an EMBL/GenBank/DDBJ whole genome shotgun (WGS) entry which is preliminary data.</text>
</comment>
<organism evidence="2 3">
    <name type="scientific">Aduncisulcus paluster</name>
    <dbReference type="NCBI Taxonomy" id="2918883"/>
    <lineage>
        <taxon>Eukaryota</taxon>
        <taxon>Metamonada</taxon>
        <taxon>Carpediemonas-like organisms</taxon>
        <taxon>Aduncisulcus</taxon>
    </lineage>
</organism>
<proteinExistence type="predicted"/>